<gene>
    <name evidence="7" type="ORF">KJP28_12105</name>
</gene>
<name>A0ABS6T5M7_9RHOB</name>
<proteinExistence type="predicted"/>
<keyword evidence="5" id="KW-0326">Glycosidase</keyword>
<keyword evidence="6" id="KW-0624">Polysaccharide degradation</keyword>
<evidence type="ECO:0000313" key="8">
    <source>
        <dbReference type="Proteomes" id="UP000756530"/>
    </source>
</evidence>
<keyword evidence="3 7" id="KW-0378">Hydrolase</keyword>
<accession>A0ABS6T5M7</accession>
<reference evidence="7 8" key="1">
    <citation type="submission" date="2021-05" db="EMBL/GenBank/DDBJ databases">
        <title>Culturable bacteria isolated from Daya Bay.</title>
        <authorList>
            <person name="Zheng W."/>
            <person name="Yu S."/>
            <person name="Huang Y."/>
        </authorList>
    </citation>
    <scope>NUCLEOTIDE SEQUENCE [LARGE SCALE GENOMIC DNA]</scope>
    <source>
        <strain evidence="7 8">DP4N28-5</strain>
    </source>
</reference>
<evidence type="ECO:0000313" key="7">
    <source>
        <dbReference type="EMBL" id="MBV7379667.1"/>
    </source>
</evidence>
<evidence type="ECO:0000256" key="3">
    <source>
        <dbReference type="ARBA" id="ARBA00022801"/>
    </source>
</evidence>
<keyword evidence="8" id="KW-1185">Reference proteome</keyword>
<evidence type="ECO:0000256" key="4">
    <source>
        <dbReference type="ARBA" id="ARBA00023001"/>
    </source>
</evidence>
<protein>
    <recommendedName>
        <fullName evidence="2">cellulase</fullName>
        <ecNumber evidence="2">3.2.1.4</ecNumber>
    </recommendedName>
</protein>
<evidence type="ECO:0000256" key="2">
    <source>
        <dbReference type="ARBA" id="ARBA00012601"/>
    </source>
</evidence>
<comment type="caution">
    <text evidence="7">The sequence shown here is derived from an EMBL/GenBank/DDBJ whole genome shotgun (WGS) entry which is preliminary data.</text>
</comment>
<dbReference type="EC" id="3.2.1.4" evidence="2"/>
<organism evidence="7 8">
    <name type="scientific">Maritimibacter dapengensis</name>
    <dbReference type="NCBI Taxonomy" id="2836868"/>
    <lineage>
        <taxon>Bacteria</taxon>
        <taxon>Pseudomonadati</taxon>
        <taxon>Pseudomonadota</taxon>
        <taxon>Alphaproteobacteria</taxon>
        <taxon>Rhodobacterales</taxon>
        <taxon>Roseobacteraceae</taxon>
        <taxon>Maritimibacter</taxon>
    </lineage>
</organism>
<dbReference type="EMBL" id="JAHUZE010000002">
    <property type="protein sequence ID" value="MBV7379667.1"/>
    <property type="molecule type" value="Genomic_DNA"/>
</dbReference>
<evidence type="ECO:0000256" key="6">
    <source>
        <dbReference type="ARBA" id="ARBA00023326"/>
    </source>
</evidence>
<evidence type="ECO:0000256" key="5">
    <source>
        <dbReference type="ARBA" id="ARBA00023295"/>
    </source>
</evidence>
<keyword evidence="4" id="KW-0136">Cellulose degradation</keyword>
<evidence type="ECO:0000256" key="1">
    <source>
        <dbReference type="ARBA" id="ARBA00000966"/>
    </source>
</evidence>
<dbReference type="Proteomes" id="UP000756530">
    <property type="component" value="Unassembled WGS sequence"/>
</dbReference>
<dbReference type="Pfam" id="PF01270">
    <property type="entry name" value="Glyco_hydro_8"/>
    <property type="match status" value="1"/>
</dbReference>
<dbReference type="GO" id="GO:0016787">
    <property type="term" value="F:hydrolase activity"/>
    <property type="evidence" value="ECO:0007669"/>
    <property type="project" value="UniProtKB-KW"/>
</dbReference>
<sequence length="336" mass="36373">MSLALGAALPAAVPTLVRSGTLTAWEHWKSDFLEESGRVIDEMQGGVSHSEGQGYGLLLAQAFGDRAAFDAIEAWTTEQLLIRKDALMAWRWSPSDVAQRETGARDWHTATDGDLFRAWALLRAEVFSGWGDYGDTVRDIANALVELCLLPDPRAPEEPVLSPSADAPVFAEGVLFNPSYVMSRALREVGAFAGAEELVRAADHGEIILSELASVGLVPDWVLVTPDGFLPATGYSNRHGYDAIRAALYLFWSGRGDHPAVSQKVALWPAGRDLPVVSTVDGQILERSTFAGYRAVSELIRCGRLAPGQDTQEPYYPATLGLLAYVARRESGLCDG</sequence>
<keyword evidence="6" id="KW-0119">Carbohydrate metabolism</keyword>
<comment type="catalytic activity">
    <reaction evidence="1">
        <text>Endohydrolysis of (1-&gt;4)-beta-D-glucosidic linkages in cellulose, lichenin and cereal beta-D-glucans.</text>
        <dbReference type="EC" id="3.2.1.4"/>
    </reaction>
</comment>
<dbReference type="InterPro" id="IPR002037">
    <property type="entry name" value="Glyco_hydro_8"/>
</dbReference>